<dbReference type="CDD" id="cd09757">
    <property type="entry name" value="Cas8c_I-C"/>
    <property type="match status" value="1"/>
</dbReference>
<dbReference type="InterPro" id="IPR010144">
    <property type="entry name" value="CRISPR-assoc_prot_Csd1-typ"/>
</dbReference>
<sequence>MILQALATYYQRLLARGEEGLSPFGYSPEKISYEILLAPDGRVVDVNDIRDTSGKKPLPRLMNVPQPEKRTVGIKSNFLWDKTSYVLGASATSKRADKEHEAFKALHQQSLAGTDDAGLKAFLAFLSSWSPERFAAAPFTEEMLDTNVVFRLDGEKAYLHERPAAQKVRATLLASQEEDALLGTCLVTGERATLARLHASIKGVLGSQTNGASIASFNDDAYLSYRGSNLKALSAKKENNTGANAPISVQAAFAYTTVLNHLLRRGDNNRQRLQMGDATVVFWAEAASEDEAQAAESLLTATWEWDEAPTDAQESGALRLALEKLVLGRPLREIDPRLSETTRIYVLGLAPNASRLSIRFWTANTLGALAQNVAWHARDLSLQPARWKVMPSLWRLVLATAPSRDGRAKAEDVPPQLAGELMRSILQGHRYPGSLLANTLMRMRADGDLSEVRVAICKAVLARSGRLAEATATNNVTEEVPVSLDKQSTNPGYRLGRLFAVLEAVQRSALGGQVNATIRDRYYGAASATPASVFPVLLRNTQNHLGKLRKDKPGLAVNLEKDIREIVDGLPEQFPRSLRIEDQGRFAIGYYHQSQNRFMKGEDSTATDSNADTTEGASA</sequence>
<accession>A0A1I2BWV5</accession>
<dbReference type="STRING" id="1177982.SAMN04489711_103246"/>
<dbReference type="RefSeq" id="WP_092938605.1">
    <property type="nucleotide sequence ID" value="NZ_FONX01000003.1"/>
</dbReference>
<dbReference type="Pfam" id="PF09709">
    <property type="entry name" value="Cas_Csd1"/>
    <property type="match status" value="1"/>
</dbReference>
<dbReference type="EMBL" id="FONX01000003">
    <property type="protein sequence ID" value="SFE60571.1"/>
    <property type="molecule type" value="Genomic_DNA"/>
</dbReference>
<feature type="compositionally biased region" description="Low complexity" evidence="1">
    <location>
        <begin position="604"/>
        <end position="619"/>
    </location>
</feature>
<proteinExistence type="predicted"/>
<protein>
    <submittedName>
        <fullName evidence="2">CRISPR-associated protein, Csd1 family</fullName>
    </submittedName>
</protein>
<reference evidence="3" key="1">
    <citation type="submission" date="2016-10" db="EMBL/GenBank/DDBJ databases">
        <authorList>
            <person name="Varghese N."/>
            <person name="Submissions S."/>
        </authorList>
    </citation>
    <scope>NUCLEOTIDE SEQUENCE [LARGE SCALE GENOMIC DNA]</scope>
    <source>
        <strain evidence="3">DSM 27981</strain>
    </source>
</reference>
<name>A0A1I2BWV5_9BURK</name>
<feature type="region of interest" description="Disordered" evidence="1">
    <location>
        <begin position="599"/>
        <end position="619"/>
    </location>
</feature>
<organism evidence="2 3">
    <name type="scientific">Paracidovorax wautersii</name>
    <dbReference type="NCBI Taxonomy" id="1177982"/>
    <lineage>
        <taxon>Bacteria</taxon>
        <taxon>Pseudomonadati</taxon>
        <taxon>Pseudomonadota</taxon>
        <taxon>Betaproteobacteria</taxon>
        <taxon>Burkholderiales</taxon>
        <taxon>Comamonadaceae</taxon>
        <taxon>Paracidovorax</taxon>
    </lineage>
</organism>
<evidence type="ECO:0000256" key="1">
    <source>
        <dbReference type="SAM" id="MobiDB-lite"/>
    </source>
</evidence>
<evidence type="ECO:0000313" key="2">
    <source>
        <dbReference type="EMBL" id="SFE60571.1"/>
    </source>
</evidence>
<dbReference type="AlphaFoldDB" id="A0A1I2BWV5"/>
<dbReference type="Proteomes" id="UP000199119">
    <property type="component" value="Unassembled WGS sequence"/>
</dbReference>
<dbReference type="OrthoDB" id="9778918at2"/>
<keyword evidence="3" id="KW-1185">Reference proteome</keyword>
<dbReference type="NCBIfam" id="TIGR01863">
    <property type="entry name" value="cas_Csd1"/>
    <property type="match status" value="1"/>
</dbReference>
<evidence type="ECO:0000313" key="3">
    <source>
        <dbReference type="Proteomes" id="UP000199119"/>
    </source>
</evidence>
<gene>
    <name evidence="2" type="ORF">SAMN04489711_103246</name>
</gene>